<reference evidence="2 3" key="1">
    <citation type="submission" date="2019-03" db="EMBL/GenBank/DDBJ databases">
        <title>Genomic Encyclopedia of Type Strains, Phase IV (KMG-IV): sequencing the most valuable type-strain genomes for metagenomic binning, comparative biology and taxonomic classification.</title>
        <authorList>
            <person name="Goeker M."/>
        </authorList>
    </citation>
    <scope>NUCLEOTIDE SEQUENCE [LARGE SCALE GENOMIC DNA]</scope>
    <source>
        <strain evidence="2 3">DSM 16998</strain>
    </source>
</reference>
<evidence type="ECO:0000313" key="3">
    <source>
        <dbReference type="Proteomes" id="UP000295361"/>
    </source>
</evidence>
<protein>
    <submittedName>
        <fullName evidence="2">Uncharacterized protein</fullName>
    </submittedName>
</protein>
<accession>A0A4R6QJD3</accession>
<gene>
    <name evidence="2" type="ORF">DES47_10596</name>
</gene>
<keyword evidence="1" id="KW-0732">Signal</keyword>
<evidence type="ECO:0000256" key="1">
    <source>
        <dbReference type="SAM" id="SignalP"/>
    </source>
</evidence>
<dbReference type="OrthoDB" id="9153945at2"/>
<organism evidence="2 3">
    <name type="scientific">Roseateles toxinivorans</name>
    <dbReference type="NCBI Taxonomy" id="270368"/>
    <lineage>
        <taxon>Bacteria</taxon>
        <taxon>Pseudomonadati</taxon>
        <taxon>Pseudomonadota</taxon>
        <taxon>Betaproteobacteria</taxon>
        <taxon>Burkholderiales</taxon>
        <taxon>Sphaerotilaceae</taxon>
        <taxon>Roseateles</taxon>
    </lineage>
</organism>
<keyword evidence="3" id="KW-1185">Reference proteome</keyword>
<feature type="chain" id="PRO_5020220360" evidence="1">
    <location>
        <begin position="27"/>
        <end position="134"/>
    </location>
</feature>
<sequence length="134" mass="14166">MTLSLRSAPRRHLAAAMLFVWSLALAAGIVNACALGEGREVLDAVARATQHGHGAPASHDHEEPCQKLCDDEGVALNRVVKELGGSSALAPMLLQTTTLAWVSGGVAEQDAPRPRVTARDNGPPIAIRYLRLTL</sequence>
<name>A0A4R6QJD3_9BURK</name>
<evidence type="ECO:0000313" key="2">
    <source>
        <dbReference type="EMBL" id="TDP63096.1"/>
    </source>
</evidence>
<dbReference type="InParanoid" id="A0A4R6QJD3"/>
<dbReference type="AlphaFoldDB" id="A0A4R6QJD3"/>
<proteinExistence type="predicted"/>
<feature type="signal peptide" evidence="1">
    <location>
        <begin position="1"/>
        <end position="26"/>
    </location>
</feature>
<dbReference type="RefSeq" id="WP_133702286.1">
    <property type="nucleotide sequence ID" value="NZ_SNXS01000005.1"/>
</dbReference>
<comment type="caution">
    <text evidence="2">The sequence shown here is derived from an EMBL/GenBank/DDBJ whole genome shotgun (WGS) entry which is preliminary data.</text>
</comment>
<dbReference type="Proteomes" id="UP000295361">
    <property type="component" value="Unassembled WGS sequence"/>
</dbReference>
<dbReference type="EMBL" id="SNXS01000005">
    <property type="protein sequence ID" value="TDP63096.1"/>
    <property type="molecule type" value="Genomic_DNA"/>
</dbReference>